<dbReference type="EMBL" id="ML976661">
    <property type="protein sequence ID" value="KAF1978278.1"/>
    <property type="molecule type" value="Genomic_DNA"/>
</dbReference>
<reference evidence="2" key="1">
    <citation type="journal article" date="2020" name="Stud. Mycol.">
        <title>101 Dothideomycetes genomes: a test case for predicting lifestyles and emergence of pathogens.</title>
        <authorList>
            <person name="Haridas S."/>
            <person name="Albert R."/>
            <person name="Binder M."/>
            <person name="Bloem J."/>
            <person name="Labutti K."/>
            <person name="Salamov A."/>
            <person name="Andreopoulos B."/>
            <person name="Baker S."/>
            <person name="Barry K."/>
            <person name="Bills G."/>
            <person name="Bluhm B."/>
            <person name="Cannon C."/>
            <person name="Castanera R."/>
            <person name="Culley D."/>
            <person name="Daum C."/>
            <person name="Ezra D."/>
            <person name="Gonzalez J."/>
            <person name="Henrissat B."/>
            <person name="Kuo A."/>
            <person name="Liang C."/>
            <person name="Lipzen A."/>
            <person name="Lutzoni F."/>
            <person name="Magnuson J."/>
            <person name="Mondo S."/>
            <person name="Nolan M."/>
            <person name="Ohm R."/>
            <person name="Pangilinan J."/>
            <person name="Park H.-J."/>
            <person name="Ramirez L."/>
            <person name="Alfaro M."/>
            <person name="Sun H."/>
            <person name="Tritt A."/>
            <person name="Yoshinaga Y."/>
            <person name="Zwiers L.-H."/>
            <person name="Turgeon B."/>
            <person name="Goodwin S."/>
            <person name="Spatafora J."/>
            <person name="Crous P."/>
            <person name="Grigoriev I."/>
        </authorList>
    </citation>
    <scope>NUCLEOTIDE SEQUENCE</scope>
    <source>
        <strain evidence="2">CBS 107.79</strain>
    </source>
</reference>
<organism evidence="2 3">
    <name type="scientific">Bimuria novae-zelandiae CBS 107.79</name>
    <dbReference type="NCBI Taxonomy" id="1447943"/>
    <lineage>
        <taxon>Eukaryota</taxon>
        <taxon>Fungi</taxon>
        <taxon>Dikarya</taxon>
        <taxon>Ascomycota</taxon>
        <taxon>Pezizomycotina</taxon>
        <taxon>Dothideomycetes</taxon>
        <taxon>Pleosporomycetidae</taxon>
        <taxon>Pleosporales</taxon>
        <taxon>Massarineae</taxon>
        <taxon>Didymosphaeriaceae</taxon>
        <taxon>Bimuria</taxon>
    </lineage>
</organism>
<dbReference type="Proteomes" id="UP000800036">
    <property type="component" value="Unassembled WGS sequence"/>
</dbReference>
<evidence type="ECO:0000313" key="3">
    <source>
        <dbReference type="Proteomes" id="UP000800036"/>
    </source>
</evidence>
<gene>
    <name evidence="2" type="ORF">BU23DRAFT_564515</name>
</gene>
<evidence type="ECO:0000256" key="1">
    <source>
        <dbReference type="SAM" id="MobiDB-lite"/>
    </source>
</evidence>
<keyword evidence="3" id="KW-1185">Reference proteome</keyword>
<protein>
    <submittedName>
        <fullName evidence="2">Uncharacterized protein</fullName>
    </submittedName>
</protein>
<sequence length="115" mass="12026">MELANKVAGGAAALLLCRELETGPSSGHHEETLAKMGERVVSRAGAPHTRVPGSRGAAIRPLGESPDENAMAMAMGYPCEGKESAWCFETWGSSATTLAEVGNPESTCARAVRRL</sequence>
<proteinExistence type="predicted"/>
<dbReference type="AlphaFoldDB" id="A0A6A5VNI5"/>
<feature type="region of interest" description="Disordered" evidence="1">
    <location>
        <begin position="44"/>
        <end position="65"/>
    </location>
</feature>
<name>A0A6A5VNI5_9PLEO</name>
<accession>A0A6A5VNI5</accession>
<evidence type="ECO:0000313" key="2">
    <source>
        <dbReference type="EMBL" id="KAF1978278.1"/>
    </source>
</evidence>